<dbReference type="RefSeq" id="WP_353892804.1">
    <property type="nucleotide sequence ID" value="NZ_CP159485.1"/>
</dbReference>
<proteinExistence type="predicted"/>
<keyword evidence="1" id="KW-0472">Membrane</keyword>
<evidence type="ECO:0000313" key="2">
    <source>
        <dbReference type="EMBL" id="XCI28230.1"/>
    </source>
</evidence>
<sequence>MKNNDAHNKGYYIYSVFAVLGFLLLTGYVFYLVHDLLIKLSTDQFTNATAIQSVVALVITVFLGGYFSKSIEHKKHIKLEKFKSQKEISLRIIDLAGLIVREEDTEKAKSLLRNENFKVKLLFDDSTVKAINNFLEKPNEANYNLLMEEIKKFFY</sequence>
<reference evidence="2" key="1">
    <citation type="journal article" date="2018" name="Antonie Van Leeuwenhoek">
        <title>Proteinivorax hydrogeniformans sp. nov., an anaerobic, haloalkaliphilic bacterium fermenting proteinaceous compounds with high hydrogen production.</title>
        <authorList>
            <person name="Boltyanskaya Y."/>
            <person name="Detkova E."/>
            <person name="Pimenov N."/>
            <person name="Kevbrin V."/>
        </authorList>
    </citation>
    <scope>NUCLEOTIDE SEQUENCE</scope>
    <source>
        <strain evidence="2">Z-710</strain>
    </source>
</reference>
<feature type="transmembrane region" description="Helical" evidence="1">
    <location>
        <begin position="45"/>
        <end position="68"/>
    </location>
</feature>
<organism evidence="2">
    <name type="scientific">Proteinivorax hydrogeniformans</name>
    <dbReference type="NCBI Taxonomy" id="1826727"/>
    <lineage>
        <taxon>Bacteria</taxon>
        <taxon>Bacillati</taxon>
        <taxon>Bacillota</taxon>
        <taxon>Clostridia</taxon>
        <taxon>Eubacteriales</taxon>
        <taxon>Proteinivoracaceae</taxon>
        <taxon>Proteinivorax</taxon>
    </lineage>
</organism>
<accession>A0AAU8HSB7</accession>
<keyword evidence="1" id="KW-1133">Transmembrane helix</keyword>
<keyword evidence="1" id="KW-0812">Transmembrane</keyword>
<reference evidence="2" key="2">
    <citation type="submission" date="2024-06" db="EMBL/GenBank/DDBJ databases">
        <authorList>
            <person name="Petrova K.O."/>
            <person name="Toshchakov S.V."/>
            <person name="Boltjanskaja Y.V."/>
            <person name="Kevbrin V.V."/>
        </authorList>
    </citation>
    <scope>NUCLEOTIDE SEQUENCE</scope>
    <source>
        <strain evidence="2">Z-710</strain>
    </source>
</reference>
<dbReference type="AlphaFoldDB" id="A0AAU8HSB7"/>
<evidence type="ECO:0000256" key="1">
    <source>
        <dbReference type="SAM" id="Phobius"/>
    </source>
</evidence>
<dbReference type="EMBL" id="CP159485">
    <property type="protein sequence ID" value="XCI28230.1"/>
    <property type="molecule type" value="Genomic_DNA"/>
</dbReference>
<gene>
    <name evidence="2" type="ORF">PRVXH_002181</name>
</gene>
<feature type="transmembrane region" description="Helical" evidence="1">
    <location>
        <begin position="12"/>
        <end position="33"/>
    </location>
</feature>
<protein>
    <submittedName>
        <fullName evidence="2">Uncharacterized protein</fullName>
    </submittedName>
</protein>
<name>A0AAU8HSB7_9FIRM</name>